<dbReference type="InterPro" id="IPR036291">
    <property type="entry name" value="NAD(P)-bd_dom_sf"/>
</dbReference>
<dbReference type="SMART" id="SM00829">
    <property type="entry name" value="PKS_ER"/>
    <property type="match status" value="1"/>
</dbReference>
<keyword evidence="2" id="KW-0560">Oxidoreductase</keyword>
<proteinExistence type="predicted"/>
<dbReference type="Gene3D" id="3.90.180.10">
    <property type="entry name" value="Medium-chain alcohol dehydrogenases, catalytic domain"/>
    <property type="match status" value="1"/>
</dbReference>
<comment type="caution">
    <text evidence="4">The sequence shown here is derived from an EMBL/GenBank/DDBJ whole genome shotgun (WGS) entry which is preliminary data.</text>
</comment>
<evidence type="ECO:0000313" key="4">
    <source>
        <dbReference type="EMBL" id="KAH0564825.1"/>
    </source>
</evidence>
<dbReference type="GO" id="GO:0070402">
    <property type="term" value="F:NADPH binding"/>
    <property type="evidence" value="ECO:0007669"/>
    <property type="project" value="TreeGrafter"/>
</dbReference>
<name>A0A9P8RSB2_9PEZI</name>
<dbReference type="Pfam" id="PF00107">
    <property type="entry name" value="ADH_zinc_N"/>
    <property type="match status" value="1"/>
</dbReference>
<dbReference type="SUPFAM" id="SSF50129">
    <property type="entry name" value="GroES-like"/>
    <property type="match status" value="1"/>
</dbReference>
<dbReference type="InterPro" id="IPR013149">
    <property type="entry name" value="ADH-like_C"/>
</dbReference>
<dbReference type="PANTHER" id="PTHR48106">
    <property type="entry name" value="QUINONE OXIDOREDUCTASE PIG3-RELATED"/>
    <property type="match status" value="1"/>
</dbReference>
<gene>
    <name evidence="4" type="ORF">GP486_001785</name>
</gene>
<dbReference type="PANTHER" id="PTHR48106:SF18">
    <property type="entry name" value="QUINONE OXIDOREDUCTASE PIG3"/>
    <property type="match status" value="1"/>
</dbReference>
<dbReference type="EMBL" id="JAGHQM010000173">
    <property type="protein sequence ID" value="KAH0564825.1"/>
    <property type="molecule type" value="Genomic_DNA"/>
</dbReference>
<accession>A0A9P8RSB2</accession>
<dbReference type="SUPFAM" id="SSF51735">
    <property type="entry name" value="NAD(P)-binding Rossmann-fold domains"/>
    <property type="match status" value="1"/>
</dbReference>
<evidence type="ECO:0000256" key="2">
    <source>
        <dbReference type="ARBA" id="ARBA00023002"/>
    </source>
</evidence>
<evidence type="ECO:0000256" key="1">
    <source>
        <dbReference type="ARBA" id="ARBA00022857"/>
    </source>
</evidence>
<feature type="domain" description="Enoyl reductase (ER)" evidence="3">
    <location>
        <begin position="19"/>
        <end position="340"/>
    </location>
</feature>
<dbReference type="Pfam" id="PF08240">
    <property type="entry name" value="ADH_N"/>
    <property type="match status" value="1"/>
</dbReference>
<dbReference type="InterPro" id="IPR011032">
    <property type="entry name" value="GroES-like_sf"/>
</dbReference>
<protein>
    <recommendedName>
        <fullName evidence="3">Enoyl reductase (ER) domain-containing protein</fullName>
    </recommendedName>
</protein>
<keyword evidence="5" id="KW-1185">Reference proteome</keyword>
<reference evidence="4" key="1">
    <citation type="submission" date="2021-03" db="EMBL/GenBank/DDBJ databases">
        <title>Comparative genomics and phylogenomic investigation of the class Geoglossomycetes provide insights into ecological specialization and systematics.</title>
        <authorList>
            <person name="Melie T."/>
            <person name="Pirro S."/>
            <person name="Miller A.N."/>
            <person name="Quandt A."/>
        </authorList>
    </citation>
    <scope>NUCLEOTIDE SEQUENCE</scope>
    <source>
        <strain evidence="4">CAQ_001_2017</strain>
    </source>
</reference>
<keyword evidence="1" id="KW-0521">NADP</keyword>
<dbReference type="GO" id="GO:0016651">
    <property type="term" value="F:oxidoreductase activity, acting on NAD(P)H"/>
    <property type="evidence" value="ECO:0007669"/>
    <property type="project" value="TreeGrafter"/>
</dbReference>
<organism evidence="4 5">
    <name type="scientific">Trichoglossum hirsutum</name>
    <dbReference type="NCBI Taxonomy" id="265104"/>
    <lineage>
        <taxon>Eukaryota</taxon>
        <taxon>Fungi</taxon>
        <taxon>Dikarya</taxon>
        <taxon>Ascomycota</taxon>
        <taxon>Pezizomycotina</taxon>
        <taxon>Geoglossomycetes</taxon>
        <taxon>Geoglossales</taxon>
        <taxon>Geoglossaceae</taxon>
        <taxon>Trichoglossum</taxon>
    </lineage>
</organism>
<evidence type="ECO:0000313" key="5">
    <source>
        <dbReference type="Proteomes" id="UP000750711"/>
    </source>
</evidence>
<dbReference type="Proteomes" id="UP000750711">
    <property type="component" value="Unassembled WGS sequence"/>
</dbReference>
<evidence type="ECO:0000259" key="3">
    <source>
        <dbReference type="SMART" id="SM00829"/>
    </source>
</evidence>
<dbReference type="AlphaFoldDB" id="A0A9P8RSB2"/>
<dbReference type="InterPro" id="IPR013154">
    <property type="entry name" value="ADH-like_N"/>
</dbReference>
<dbReference type="InterPro" id="IPR020843">
    <property type="entry name" value="ER"/>
</dbReference>
<sequence length="343" mass="36966">MSTTNYPDTMNAIVVEEHGAPEVLKMKEAPTPKPEPGQAIIKIKAFGINHAEMHMRRGEWAESMPIIGIECAGVVVVCPGGEFAIGTPVVALMGGLGRTINGSYAEYTSAPVGNIAKVGESEEDLEKLGLAWEQVAAIPETYATAWTVLFRNLEVRSGQRLLIRGATSSFGRAAINLAVQEGAVITATTRKADRFEELKNLGAKEVLIEGPDLSDRIEGRAKFDAVLELVGNSTLLDSLKLVRRGGHLCLSGFLGGLAPISDFNPLLQMASGVHFSFFGSFVFGSPEFPLSDVPLKDILKMVAEKRFKADPARVWRFEEGEIREAHRVMEGSAAGGKMVVTVQ</sequence>
<dbReference type="Gene3D" id="3.40.50.720">
    <property type="entry name" value="NAD(P)-binding Rossmann-like Domain"/>
    <property type="match status" value="1"/>
</dbReference>